<dbReference type="Pfam" id="PF25954">
    <property type="entry name" value="Beta-barrel_RND_2"/>
    <property type="match status" value="1"/>
</dbReference>
<dbReference type="Pfam" id="PF25919">
    <property type="entry name" value="BSH_CusB"/>
    <property type="match status" value="1"/>
</dbReference>
<gene>
    <name evidence="8" type="ORF">WJU16_24385</name>
</gene>
<organism evidence="8 9">
    <name type="scientific">Chitinophaga pollutisoli</name>
    <dbReference type="NCBI Taxonomy" id="3133966"/>
    <lineage>
        <taxon>Bacteria</taxon>
        <taxon>Pseudomonadati</taxon>
        <taxon>Bacteroidota</taxon>
        <taxon>Chitinophagia</taxon>
        <taxon>Chitinophagales</taxon>
        <taxon>Chitinophagaceae</taxon>
        <taxon>Chitinophaga</taxon>
    </lineage>
</organism>
<dbReference type="InterPro" id="IPR045800">
    <property type="entry name" value="HMBD"/>
</dbReference>
<feature type="domain" description="CusB-like beta-barrel" evidence="6">
    <location>
        <begin position="242"/>
        <end position="315"/>
    </location>
</feature>
<evidence type="ECO:0000256" key="3">
    <source>
        <dbReference type="SAM" id="SignalP"/>
    </source>
</evidence>
<evidence type="ECO:0000256" key="2">
    <source>
        <dbReference type="ARBA" id="ARBA00022448"/>
    </source>
</evidence>
<dbReference type="InterPro" id="IPR058792">
    <property type="entry name" value="Beta-barrel_RND_2"/>
</dbReference>
<dbReference type="NCBIfam" id="TIGR01730">
    <property type="entry name" value="RND_mfp"/>
    <property type="match status" value="1"/>
</dbReference>
<evidence type="ECO:0000259" key="7">
    <source>
        <dbReference type="Pfam" id="PF25975"/>
    </source>
</evidence>
<feature type="signal peptide" evidence="3">
    <location>
        <begin position="1"/>
        <end position="22"/>
    </location>
</feature>
<dbReference type="InterPro" id="IPR058649">
    <property type="entry name" value="CzcB_C"/>
</dbReference>
<sequence length="397" mass="43414">MERRHFLRSIAVAAAAPAVLLAACGETAEKTAGAQQTFTCPMHPQVIQNSPGACPICAMDLVPFDKNSTSASLQLMDNQVQLANITTATAGAGMLTQTRSLNARLMPDPQRTGIISARIAGRIDKLHIRETGVRIQKGQALYAIYSENLATLQSEYLLAAAQTRRFPEDARFRQIAEGAKTKLERYGQNTTDIAQLEKEGMPRPLVTYHAEQGGLVTELSVTEGQYVSEGGTLLQVEDYSRLWVEADIYPSEAALLKEGQTLQVTVPGWENEPLRMQAEFVYPAIQTGKQTLQLRGSIANPDARWQPGMAATVLLPVASRSESLQVPIDAVIRDGASAHIWIEKPKNTFTPRKVRTGLENNRSVEITEGLAEGEKVVVTGAYLLYSEFVLKRGKQPV</sequence>
<keyword evidence="2" id="KW-0813">Transport</keyword>
<dbReference type="EMBL" id="CP149822">
    <property type="protein sequence ID" value="WZN41105.1"/>
    <property type="molecule type" value="Genomic_DNA"/>
</dbReference>
<dbReference type="Gene3D" id="2.40.30.170">
    <property type="match status" value="1"/>
</dbReference>
<dbReference type="InterPro" id="IPR051909">
    <property type="entry name" value="MFP_Cation_Efflux"/>
</dbReference>
<feature type="chain" id="PRO_5045113394" evidence="3">
    <location>
        <begin position="23"/>
        <end position="397"/>
    </location>
</feature>
<accession>A0ABZ2YPG8</accession>
<keyword evidence="9" id="KW-1185">Reference proteome</keyword>
<reference evidence="9" key="1">
    <citation type="submission" date="2024-03" db="EMBL/GenBank/DDBJ databases">
        <title>Chitinophaga horti sp. nov., isolated from garden soil.</title>
        <authorList>
            <person name="Lee D.S."/>
            <person name="Han D.M."/>
            <person name="Baek J.H."/>
            <person name="Choi D.G."/>
            <person name="Jeon J.H."/>
            <person name="Jeon C.O."/>
        </authorList>
    </citation>
    <scope>NUCLEOTIDE SEQUENCE [LARGE SCALE GENOMIC DNA]</scope>
    <source>
        <strain evidence="9">GPA1</strain>
    </source>
</reference>
<dbReference type="InterPro" id="IPR006143">
    <property type="entry name" value="RND_pump_MFP"/>
</dbReference>
<dbReference type="InterPro" id="IPR058790">
    <property type="entry name" value="BSH_CusB"/>
</dbReference>
<dbReference type="Pfam" id="PF19335">
    <property type="entry name" value="HMBD"/>
    <property type="match status" value="1"/>
</dbReference>
<evidence type="ECO:0000259" key="5">
    <source>
        <dbReference type="Pfam" id="PF25919"/>
    </source>
</evidence>
<feature type="domain" description="CusB-like barrel-sandwich hybrid" evidence="5">
    <location>
        <begin position="114"/>
        <end position="236"/>
    </location>
</feature>
<evidence type="ECO:0000259" key="6">
    <source>
        <dbReference type="Pfam" id="PF25954"/>
    </source>
</evidence>
<dbReference type="Pfam" id="PF25975">
    <property type="entry name" value="CzcB_C"/>
    <property type="match status" value="1"/>
</dbReference>
<protein>
    <submittedName>
        <fullName evidence="8">Efflux RND transporter periplasmic adaptor subunit</fullName>
    </submittedName>
</protein>
<keyword evidence="3" id="KW-0732">Signal</keyword>
<dbReference type="Gene3D" id="2.40.420.20">
    <property type="match status" value="1"/>
</dbReference>
<name>A0ABZ2YPG8_9BACT</name>
<evidence type="ECO:0000313" key="9">
    <source>
        <dbReference type="Proteomes" id="UP001485459"/>
    </source>
</evidence>
<evidence type="ECO:0000259" key="4">
    <source>
        <dbReference type="Pfam" id="PF19335"/>
    </source>
</evidence>
<evidence type="ECO:0000256" key="1">
    <source>
        <dbReference type="ARBA" id="ARBA00009477"/>
    </source>
</evidence>
<proteinExistence type="inferred from homology"/>
<comment type="similarity">
    <text evidence="1">Belongs to the membrane fusion protein (MFP) (TC 8.A.1) family.</text>
</comment>
<dbReference type="SUPFAM" id="SSF111369">
    <property type="entry name" value="HlyD-like secretion proteins"/>
    <property type="match status" value="1"/>
</dbReference>
<dbReference type="Proteomes" id="UP001485459">
    <property type="component" value="Chromosome"/>
</dbReference>
<dbReference type="PANTHER" id="PTHR30097:SF16">
    <property type="entry name" value="CATION EFFLUX SYSTEM (CZCB-LIKE)"/>
    <property type="match status" value="1"/>
</dbReference>
<dbReference type="PANTHER" id="PTHR30097">
    <property type="entry name" value="CATION EFFLUX SYSTEM PROTEIN CUSB"/>
    <property type="match status" value="1"/>
</dbReference>
<evidence type="ECO:0000313" key="8">
    <source>
        <dbReference type="EMBL" id="WZN41105.1"/>
    </source>
</evidence>
<dbReference type="RefSeq" id="WP_341835964.1">
    <property type="nucleotide sequence ID" value="NZ_CP149822.1"/>
</dbReference>
<feature type="domain" description="Heavy metal binding" evidence="4">
    <location>
        <begin position="38"/>
        <end position="63"/>
    </location>
</feature>
<feature type="domain" description="CzcB-like C-terminal circularly permuted SH3-like" evidence="7">
    <location>
        <begin position="326"/>
        <end position="384"/>
    </location>
</feature>
<dbReference type="PROSITE" id="PS51257">
    <property type="entry name" value="PROKAR_LIPOPROTEIN"/>
    <property type="match status" value="1"/>
</dbReference>